<dbReference type="GO" id="GO:0005737">
    <property type="term" value="C:cytoplasm"/>
    <property type="evidence" value="ECO:0007669"/>
    <property type="project" value="TreeGrafter"/>
</dbReference>
<dbReference type="InterPro" id="IPR029063">
    <property type="entry name" value="SAM-dependent_MTases_sf"/>
</dbReference>
<feature type="region of interest" description="Disordered" evidence="2">
    <location>
        <begin position="128"/>
        <end position="159"/>
    </location>
</feature>
<dbReference type="SUPFAM" id="SSF54928">
    <property type="entry name" value="RNA-binding domain, RBD"/>
    <property type="match status" value="1"/>
</dbReference>
<dbReference type="Gene3D" id="3.40.50.150">
    <property type="entry name" value="Vaccinia Virus protein VP39"/>
    <property type="match status" value="1"/>
</dbReference>
<feature type="compositionally biased region" description="Basic and acidic residues" evidence="2">
    <location>
        <begin position="128"/>
        <end position="145"/>
    </location>
</feature>
<feature type="compositionally biased region" description="Basic residues" evidence="2">
    <location>
        <begin position="146"/>
        <end position="158"/>
    </location>
</feature>
<feature type="domain" description="RRM" evidence="3">
    <location>
        <begin position="25"/>
        <end position="125"/>
    </location>
</feature>
<dbReference type="EMBL" id="CP151501">
    <property type="protein sequence ID" value="WZN59126.1"/>
    <property type="molecule type" value="Genomic_DNA"/>
</dbReference>
<name>A0AAX4NZ62_9CHLO</name>
<dbReference type="InterPro" id="IPR025714">
    <property type="entry name" value="Methyltranfer_dom"/>
</dbReference>
<dbReference type="CDD" id="cd00590">
    <property type="entry name" value="RRM_SF"/>
    <property type="match status" value="1"/>
</dbReference>
<dbReference type="Gene3D" id="3.30.70.330">
    <property type="match status" value="1"/>
</dbReference>
<dbReference type="InterPro" id="IPR035979">
    <property type="entry name" value="RBD_domain_sf"/>
</dbReference>
<gene>
    <name evidence="4" type="ORF">HKI87_01g06510</name>
</gene>
<proteinExistence type="predicted"/>
<dbReference type="SMART" id="SM00360">
    <property type="entry name" value="RRM"/>
    <property type="match status" value="1"/>
</dbReference>
<evidence type="ECO:0000259" key="3">
    <source>
        <dbReference type="PROSITE" id="PS50102"/>
    </source>
</evidence>
<dbReference type="PANTHER" id="PTHR13369">
    <property type="match status" value="1"/>
</dbReference>
<evidence type="ECO:0000313" key="5">
    <source>
        <dbReference type="Proteomes" id="UP001472866"/>
    </source>
</evidence>
<protein>
    <recommendedName>
        <fullName evidence="3">RRM domain-containing protein</fullName>
    </recommendedName>
</protein>
<dbReference type="CDD" id="cd02440">
    <property type="entry name" value="AdoMet_MTases"/>
    <property type="match status" value="1"/>
</dbReference>
<evidence type="ECO:0000313" key="4">
    <source>
        <dbReference type="EMBL" id="WZN59126.1"/>
    </source>
</evidence>
<evidence type="ECO:0000256" key="1">
    <source>
        <dbReference type="PROSITE-ProRule" id="PRU00176"/>
    </source>
</evidence>
<keyword evidence="5" id="KW-1185">Reference proteome</keyword>
<dbReference type="InterPro" id="IPR000504">
    <property type="entry name" value="RRM_dom"/>
</dbReference>
<accession>A0AAX4NZ62</accession>
<dbReference type="Proteomes" id="UP001472866">
    <property type="component" value="Chromosome 01"/>
</dbReference>
<organism evidence="4 5">
    <name type="scientific">Chloropicon roscoffensis</name>
    <dbReference type="NCBI Taxonomy" id="1461544"/>
    <lineage>
        <taxon>Eukaryota</taxon>
        <taxon>Viridiplantae</taxon>
        <taxon>Chlorophyta</taxon>
        <taxon>Chloropicophyceae</taxon>
        <taxon>Chloropicales</taxon>
        <taxon>Chloropicaceae</taxon>
        <taxon>Chloropicon</taxon>
    </lineage>
</organism>
<dbReference type="InterPro" id="IPR012677">
    <property type="entry name" value="Nucleotide-bd_a/b_plait_sf"/>
</dbReference>
<dbReference type="AlphaFoldDB" id="A0AAX4NZ62"/>
<evidence type="ECO:0000256" key="2">
    <source>
        <dbReference type="SAM" id="MobiDB-lite"/>
    </source>
</evidence>
<dbReference type="SUPFAM" id="SSF53335">
    <property type="entry name" value="S-adenosyl-L-methionine-dependent methyltransferases"/>
    <property type="match status" value="1"/>
</dbReference>
<dbReference type="Pfam" id="PF13679">
    <property type="entry name" value="Methyltransf_32"/>
    <property type="match status" value="1"/>
</dbReference>
<reference evidence="4 5" key="1">
    <citation type="submission" date="2024-03" db="EMBL/GenBank/DDBJ databases">
        <title>Complete genome sequence of the green alga Chloropicon roscoffensis RCC1871.</title>
        <authorList>
            <person name="Lemieux C."/>
            <person name="Pombert J.-F."/>
            <person name="Otis C."/>
            <person name="Turmel M."/>
        </authorList>
    </citation>
    <scope>NUCLEOTIDE SEQUENCE [LARGE SCALE GENOMIC DNA]</scope>
    <source>
        <strain evidence="4 5">RCC1871</strain>
    </source>
</reference>
<dbReference type="PANTHER" id="PTHR13369:SF0">
    <property type="entry name" value="GLUTATHIONE S-TRANSFERASE C-TERMINAL DOMAIN-CONTAINING PROTEIN"/>
    <property type="match status" value="1"/>
</dbReference>
<dbReference type="Pfam" id="PF00076">
    <property type="entry name" value="RRM_1"/>
    <property type="match status" value="1"/>
</dbReference>
<dbReference type="PROSITE" id="PS50102">
    <property type="entry name" value="RRM"/>
    <property type="match status" value="1"/>
</dbReference>
<dbReference type="GO" id="GO:0003723">
    <property type="term" value="F:RNA binding"/>
    <property type="evidence" value="ECO:0007669"/>
    <property type="project" value="UniProtKB-UniRule"/>
</dbReference>
<sequence length="504" mass="55817">MMDPNARALRGVKEMKSCAILGKGKKIYVGNLPRDVPPVDLANLVRRACEAEYGEVGHVRVAHTADDRRRRNKSRDPTKLNEGYCFVRFKDESSAERAMRGLGGNEAPAGLAFGGGALRVEWARDTHSEDVDEKLLQQKRDERRKRNEHKARQRKRNKVREVDEIREILQRVPPPGGSEASNLFKELGECKTLVQGAMDRSDPQGETHPALDPETFSIDWSKVPVECDPGAGEWYGSKNEDHVKRRRERKRDQVQSFALVLSHLVAAARRTGTKDLTGPGVPQVRVVDFGSGSGALTLPLAFLFPKVSFHALDMKPKAIELLLEKAEKGGLRNLTASGGMIENFDQEFDIGLALHACGNATDYSMVQAVKNRASFVFCPCCVGKLKFSLEGGSSFSAKHKNYIDLPDQPGESSVLEHPRSEWMRKSVSQKQFALIAKAGDISHGCDQESHGQSHGYDDLARTCKANIEFDRSMYAAENKYTTGLYRLINSGTTAKAEIIVGVPQ</sequence>
<keyword evidence="1" id="KW-0694">RNA-binding</keyword>